<dbReference type="GO" id="GO:0008984">
    <property type="term" value="F:protein-glutamate methylesterase activity"/>
    <property type="evidence" value="ECO:0007669"/>
    <property type="project" value="UniProtKB-EC"/>
</dbReference>
<feature type="active site" evidence="6">
    <location>
        <position position="178"/>
    </location>
</feature>
<dbReference type="AlphaFoldDB" id="A0A1N6X6F5"/>
<dbReference type="InterPro" id="IPR035909">
    <property type="entry name" value="CheB_C"/>
</dbReference>
<dbReference type="Gene3D" id="3.40.50.2300">
    <property type="match status" value="1"/>
</dbReference>
<evidence type="ECO:0000259" key="9">
    <source>
        <dbReference type="PROSITE" id="PS50122"/>
    </source>
</evidence>
<dbReference type="InterPro" id="IPR000673">
    <property type="entry name" value="Sig_transdc_resp-reg_Me-estase"/>
</dbReference>
<evidence type="ECO:0000256" key="7">
    <source>
        <dbReference type="PROSITE-ProRule" id="PRU00169"/>
    </source>
</evidence>
<dbReference type="Gene3D" id="3.40.50.180">
    <property type="entry name" value="Methylesterase CheB, C-terminal domain"/>
    <property type="match status" value="1"/>
</dbReference>
<evidence type="ECO:0000259" key="8">
    <source>
        <dbReference type="PROSITE" id="PS50110"/>
    </source>
</evidence>
<evidence type="ECO:0000313" key="11">
    <source>
        <dbReference type="Proteomes" id="UP000185924"/>
    </source>
</evidence>
<comment type="caution">
    <text evidence="7">Lacks conserved residue(s) required for the propagation of feature annotation.</text>
</comment>
<feature type="active site" evidence="6">
    <location>
        <position position="304"/>
    </location>
</feature>
<dbReference type="Pfam" id="PF01339">
    <property type="entry name" value="CheB_methylest"/>
    <property type="match status" value="1"/>
</dbReference>
<name>A0A1N6X6F5_9BACT</name>
<dbReference type="PANTHER" id="PTHR42872">
    <property type="entry name" value="PROTEIN-GLUTAMATE METHYLESTERASE/PROTEIN-GLUTAMINE GLUTAMINASE"/>
    <property type="match status" value="1"/>
</dbReference>
<dbReference type="CDD" id="cd16432">
    <property type="entry name" value="CheB_Rec"/>
    <property type="match status" value="1"/>
</dbReference>
<evidence type="ECO:0000313" key="10">
    <source>
        <dbReference type="EMBL" id="SIQ97944.1"/>
    </source>
</evidence>
<evidence type="ECO:0000256" key="4">
    <source>
        <dbReference type="ARBA" id="ARBA00039140"/>
    </source>
</evidence>
<dbReference type="EC" id="3.1.1.61" evidence="4"/>
<feature type="domain" description="CheB-type methylesterase" evidence="9">
    <location>
        <begin position="166"/>
        <end position="363"/>
    </location>
</feature>
<feature type="domain" description="Response regulatory" evidence="8">
    <location>
        <begin position="9"/>
        <end position="126"/>
    </location>
</feature>
<sequence length="374" mass="40379">MKGQESKLKVLVADSSSHARLVLENILSGSADMEVTGLASNGAQVLELLRRHQVDVILASVDLRKNEQLLVFKQVFSECPTPIVMLVEKEQLSLELLKDVIDLGVYSVILKPGPTARPAYRTMAEEICRKVSAVRDTEYWDPQKRLSMLGEEMLIFPQVAQKDSRNVTADTIIVIGASTGGTQAVEQIIRQLDPRLKAAVLVAIHLPPKFTHSYSRRLKGMTELTVLEGRTGLIPKPGKVIIAPGGRNMIVHTVMGNASSLKIGFSEDNGAEHDLPSVDKLMQAVAQSGVRRVIGVILTGMGKDGTAGAKAIALRKGGHVIAQDEASSAIFGMAKSAIESGNTDKVLPLSKIAQYLNRYVAAEQQQVSTTDVNS</sequence>
<organism evidence="10 11">
    <name type="scientific">Pontibacter lucknowensis</name>
    <dbReference type="NCBI Taxonomy" id="1077936"/>
    <lineage>
        <taxon>Bacteria</taxon>
        <taxon>Pseudomonadati</taxon>
        <taxon>Bacteroidota</taxon>
        <taxon>Cytophagia</taxon>
        <taxon>Cytophagales</taxon>
        <taxon>Hymenobacteraceae</taxon>
        <taxon>Pontibacter</taxon>
    </lineage>
</organism>
<dbReference type="Proteomes" id="UP000185924">
    <property type="component" value="Unassembled WGS sequence"/>
</dbReference>
<dbReference type="GO" id="GO:0006935">
    <property type="term" value="P:chemotaxis"/>
    <property type="evidence" value="ECO:0007669"/>
    <property type="project" value="UniProtKB-UniRule"/>
</dbReference>
<dbReference type="OrthoDB" id="1524092at2"/>
<dbReference type="SUPFAM" id="SSF52172">
    <property type="entry name" value="CheY-like"/>
    <property type="match status" value="1"/>
</dbReference>
<evidence type="ECO:0000256" key="5">
    <source>
        <dbReference type="ARBA" id="ARBA00048267"/>
    </source>
</evidence>
<dbReference type="InterPro" id="IPR011006">
    <property type="entry name" value="CheY-like_superfamily"/>
</dbReference>
<accession>A0A1N6X6F5</accession>
<dbReference type="Pfam" id="PF00072">
    <property type="entry name" value="Response_reg"/>
    <property type="match status" value="1"/>
</dbReference>
<dbReference type="PIRSF" id="PIRSF000876">
    <property type="entry name" value="RR_chemtxs_CheB"/>
    <property type="match status" value="1"/>
</dbReference>
<dbReference type="RefSeq" id="WP_076421933.1">
    <property type="nucleotide sequence ID" value="NZ_FTNM01000002.1"/>
</dbReference>
<keyword evidence="11" id="KW-1185">Reference proteome</keyword>
<evidence type="ECO:0000256" key="2">
    <source>
        <dbReference type="ARBA" id="ARBA00022500"/>
    </source>
</evidence>
<dbReference type="GO" id="GO:0000156">
    <property type="term" value="F:phosphorelay response regulator activity"/>
    <property type="evidence" value="ECO:0007669"/>
    <property type="project" value="InterPro"/>
</dbReference>
<dbReference type="EMBL" id="FTNM01000002">
    <property type="protein sequence ID" value="SIQ97944.1"/>
    <property type="molecule type" value="Genomic_DNA"/>
</dbReference>
<comment type="catalytic activity">
    <reaction evidence="5">
        <text>[protein]-L-glutamate 5-O-methyl ester + H2O = L-glutamyl-[protein] + methanol + H(+)</text>
        <dbReference type="Rhea" id="RHEA:23236"/>
        <dbReference type="Rhea" id="RHEA-COMP:10208"/>
        <dbReference type="Rhea" id="RHEA-COMP:10311"/>
        <dbReference type="ChEBI" id="CHEBI:15377"/>
        <dbReference type="ChEBI" id="CHEBI:15378"/>
        <dbReference type="ChEBI" id="CHEBI:17790"/>
        <dbReference type="ChEBI" id="CHEBI:29973"/>
        <dbReference type="ChEBI" id="CHEBI:82795"/>
        <dbReference type="EC" id="3.1.1.61"/>
    </reaction>
</comment>
<feature type="active site" evidence="6">
    <location>
        <position position="205"/>
    </location>
</feature>
<evidence type="ECO:0000256" key="1">
    <source>
        <dbReference type="ARBA" id="ARBA00022490"/>
    </source>
</evidence>
<dbReference type="PROSITE" id="PS50122">
    <property type="entry name" value="CHEB"/>
    <property type="match status" value="1"/>
</dbReference>
<reference evidence="11" key="1">
    <citation type="submission" date="2017-01" db="EMBL/GenBank/DDBJ databases">
        <authorList>
            <person name="Varghese N."/>
            <person name="Submissions S."/>
        </authorList>
    </citation>
    <scope>NUCLEOTIDE SEQUENCE [LARGE SCALE GENOMIC DNA]</scope>
    <source>
        <strain evidence="11">DM9</strain>
    </source>
</reference>
<dbReference type="PROSITE" id="PS50110">
    <property type="entry name" value="RESPONSE_REGULATORY"/>
    <property type="match status" value="1"/>
</dbReference>
<dbReference type="STRING" id="1077936.SAMN05421545_1961"/>
<dbReference type="InterPro" id="IPR001789">
    <property type="entry name" value="Sig_transdc_resp-reg_receiver"/>
</dbReference>
<keyword evidence="3 6" id="KW-0378">Hydrolase</keyword>
<dbReference type="GO" id="GO:0005737">
    <property type="term" value="C:cytoplasm"/>
    <property type="evidence" value="ECO:0007669"/>
    <property type="project" value="InterPro"/>
</dbReference>
<dbReference type="InterPro" id="IPR008248">
    <property type="entry name" value="CheB-like"/>
</dbReference>
<evidence type="ECO:0000256" key="3">
    <source>
        <dbReference type="ARBA" id="ARBA00022801"/>
    </source>
</evidence>
<dbReference type="PANTHER" id="PTHR42872:SF6">
    <property type="entry name" value="PROTEIN-GLUTAMATE METHYLESTERASE_PROTEIN-GLUTAMINE GLUTAMINASE"/>
    <property type="match status" value="1"/>
</dbReference>
<keyword evidence="2 6" id="KW-0145">Chemotaxis</keyword>
<dbReference type="SUPFAM" id="SSF52738">
    <property type="entry name" value="Methylesterase CheB, C-terminal domain"/>
    <property type="match status" value="1"/>
</dbReference>
<protein>
    <recommendedName>
        <fullName evidence="4">protein-glutamate methylesterase</fullName>
        <ecNumber evidence="4">3.1.1.61</ecNumber>
    </recommendedName>
</protein>
<keyword evidence="1" id="KW-0963">Cytoplasm</keyword>
<gene>
    <name evidence="10" type="ORF">SAMN05421545_1961</name>
</gene>
<proteinExistence type="predicted"/>
<evidence type="ECO:0000256" key="6">
    <source>
        <dbReference type="PROSITE-ProRule" id="PRU00050"/>
    </source>
</evidence>